<sequence length="408" mass="43944">MSVINQMLRDLEQRKQPEQATEQPKFEAPAPSPWRGRLVLVAIVVLAAGCWWWFTSPSLSKDSRAPQQVQSEPVEQQTREAQLFSALAEAEQPNQAKASPHSKPLANVTAATVDDGADNAGAAPEQFDVAATSKPEVGSASLPAGSAEDQTPEPQVAAVETAKPAKQPNAPVAPPTVADKPSISKPKQTAPVAKSATTKAPAKATISHSAVSEQQLVQLQLNEARAFAANGRQGDAEATYRKLLKRDPKLVTARMELVALLTQQRQEGRALKAVDDGLRYLPTNAQLITLKAQLLLSLGRAEDAWNVLQVVNESQVQETGFFVIKAGLASQRNEFDVAYRNYSILAVREPSQGRWWLGKAISAEQTGQLADAVEGYRRALTSAGLSAGSMRYAQHRLDLLGTQSHGQD</sequence>
<organism evidence="3 4">
    <name type="scientific">Neiella marina</name>
    <dbReference type="NCBI Taxonomy" id="508461"/>
    <lineage>
        <taxon>Bacteria</taxon>
        <taxon>Pseudomonadati</taxon>
        <taxon>Pseudomonadota</taxon>
        <taxon>Gammaproteobacteria</taxon>
        <taxon>Alteromonadales</taxon>
        <taxon>Echinimonadaceae</taxon>
        <taxon>Neiella</taxon>
    </lineage>
</organism>
<feature type="transmembrane region" description="Helical" evidence="2">
    <location>
        <begin position="34"/>
        <end position="54"/>
    </location>
</feature>
<proteinExistence type="predicted"/>
<dbReference type="OrthoDB" id="5406098at2"/>
<dbReference type="RefSeq" id="WP_087506249.1">
    <property type="nucleotide sequence ID" value="NZ_BMDX01000014.1"/>
</dbReference>
<accession>A0A8J2U6Z5</accession>
<name>A0A8J2U6Z5_9GAMM</name>
<keyword evidence="2" id="KW-0812">Transmembrane</keyword>
<evidence type="ECO:0000313" key="4">
    <source>
        <dbReference type="Proteomes" id="UP000619743"/>
    </source>
</evidence>
<feature type="compositionally biased region" description="Low complexity" evidence="1">
    <location>
        <begin position="189"/>
        <end position="201"/>
    </location>
</feature>
<dbReference type="AlphaFoldDB" id="A0A8J2U6Z5"/>
<dbReference type="EMBL" id="BMDX01000014">
    <property type="protein sequence ID" value="GGA82871.1"/>
    <property type="molecule type" value="Genomic_DNA"/>
</dbReference>
<evidence type="ECO:0000256" key="2">
    <source>
        <dbReference type="SAM" id="Phobius"/>
    </source>
</evidence>
<dbReference type="Gene3D" id="1.25.40.10">
    <property type="entry name" value="Tetratricopeptide repeat domain"/>
    <property type="match status" value="1"/>
</dbReference>
<keyword evidence="2" id="KW-0472">Membrane</keyword>
<comment type="caution">
    <text evidence="3">The sequence shown here is derived from an EMBL/GenBank/DDBJ whole genome shotgun (WGS) entry which is preliminary data.</text>
</comment>
<dbReference type="InterPro" id="IPR011990">
    <property type="entry name" value="TPR-like_helical_dom_sf"/>
</dbReference>
<keyword evidence="4" id="KW-1185">Reference proteome</keyword>
<dbReference type="SUPFAM" id="SSF48452">
    <property type="entry name" value="TPR-like"/>
    <property type="match status" value="1"/>
</dbReference>
<feature type="region of interest" description="Disordered" evidence="1">
    <location>
        <begin position="1"/>
        <end position="31"/>
    </location>
</feature>
<protein>
    <submittedName>
        <fullName evidence="3">MSHA biogenesis protein MshN</fullName>
    </submittedName>
</protein>
<gene>
    <name evidence="3" type="ORF">GCM10011369_26080</name>
</gene>
<keyword evidence="2" id="KW-1133">Transmembrane helix</keyword>
<feature type="region of interest" description="Disordered" evidence="1">
    <location>
        <begin position="133"/>
        <end position="201"/>
    </location>
</feature>
<reference evidence="4" key="1">
    <citation type="journal article" date="2019" name="Int. J. Syst. Evol. Microbiol.">
        <title>The Global Catalogue of Microorganisms (GCM) 10K type strain sequencing project: providing services to taxonomists for standard genome sequencing and annotation.</title>
        <authorList>
            <consortium name="The Broad Institute Genomics Platform"/>
            <consortium name="The Broad Institute Genome Sequencing Center for Infectious Disease"/>
            <person name="Wu L."/>
            <person name="Ma J."/>
        </authorList>
    </citation>
    <scope>NUCLEOTIDE SEQUENCE [LARGE SCALE GENOMIC DNA]</scope>
    <source>
        <strain evidence="4">CGMCC 1.10130</strain>
    </source>
</reference>
<dbReference type="Proteomes" id="UP000619743">
    <property type="component" value="Unassembled WGS sequence"/>
</dbReference>
<evidence type="ECO:0000256" key="1">
    <source>
        <dbReference type="SAM" id="MobiDB-lite"/>
    </source>
</evidence>
<evidence type="ECO:0000313" key="3">
    <source>
        <dbReference type="EMBL" id="GGA82871.1"/>
    </source>
</evidence>